<evidence type="ECO:0000313" key="2">
    <source>
        <dbReference type="EMBL" id="GAA3625332.1"/>
    </source>
</evidence>
<dbReference type="RefSeq" id="WP_344805836.1">
    <property type="nucleotide sequence ID" value="NZ_BAABAB010000021.1"/>
</dbReference>
<name>A0ABP7A5M4_9ACTN</name>
<feature type="transmembrane region" description="Helical" evidence="1">
    <location>
        <begin position="68"/>
        <end position="95"/>
    </location>
</feature>
<keyword evidence="3" id="KW-1185">Reference proteome</keyword>
<dbReference type="EMBL" id="BAABAB010000021">
    <property type="protein sequence ID" value="GAA3625332.1"/>
    <property type="molecule type" value="Genomic_DNA"/>
</dbReference>
<dbReference type="Proteomes" id="UP001501490">
    <property type="component" value="Unassembled WGS sequence"/>
</dbReference>
<reference evidence="3" key="1">
    <citation type="journal article" date="2019" name="Int. J. Syst. Evol. Microbiol.">
        <title>The Global Catalogue of Microorganisms (GCM) 10K type strain sequencing project: providing services to taxonomists for standard genome sequencing and annotation.</title>
        <authorList>
            <consortium name="The Broad Institute Genomics Platform"/>
            <consortium name="The Broad Institute Genome Sequencing Center for Infectious Disease"/>
            <person name="Wu L."/>
            <person name="Ma J."/>
        </authorList>
    </citation>
    <scope>NUCLEOTIDE SEQUENCE [LARGE SCALE GENOMIC DNA]</scope>
    <source>
        <strain evidence="3">JCM 16929</strain>
    </source>
</reference>
<keyword evidence="1" id="KW-1133">Transmembrane helix</keyword>
<gene>
    <name evidence="2" type="ORF">GCM10022236_29590</name>
</gene>
<keyword evidence="1" id="KW-0472">Membrane</keyword>
<keyword evidence="1" id="KW-0812">Transmembrane</keyword>
<dbReference type="InterPro" id="IPR023813">
    <property type="entry name" value="HsmA-like"/>
</dbReference>
<evidence type="ECO:0000256" key="1">
    <source>
        <dbReference type="SAM" id="Phobius"/>
    </source>
</evidence>
<accession>A0ABP7A5M4</accession>
<protein>
    <submittedName>
        <fullName evidence="2">HsmA family protein</fullName>
    </submittedName>
</protein>
<feature type="transmembrane region" description="Helical" evidence="1">
    <location>
        <begin position="32"/>
        <end position="56"/>
    </location>
</feature>
<evidence type="ECO:0000313" key="3">
    <source>
        <dbReference type="Proteomes" id="UP001501490"/>
    </source>
</evidence>
<comment type="caution">
    <text evidence="2">The sequence shown here is derived from an EMBL/GenBank/DDBJ whole genome shotgun (WGS) entry which is preliminary data.</text>
</comment>
<proteinExistence type="predicted"/>
<organism evidence="2 3">
    <name type="scientific">Microlunatus ginsengisoli</name>
    <dbReference type="NCBI Taxonomy" id="363863"/>
    <lineage>
        <taxon>Bacteria</taxon>
        <taxon>Bacillati</taxon>
        <taxon>Actinomycetota</taxon>
        <taxon>Actinomycetes</taxon>
        <taxon>Propionibacteriales</taxon>
        <taxon>Propionibacteriaceae</taxon>
        <taxon>Microlunatus</taxon>
    </lineage>
</organism>
<dbReference type="NCBIfam" id="TIGR03987">
    <property type="entry name" value="HsmA family protein"/>
    <property type="match status" value="1"/>
</dbReference>
<sequence>MLAPAIVVITLALVFYSVGVWGERIQGILKPWHAVFFGLGLAADATGTFLMTRIAAGRRADGIQASGLSAVMAVSGTIAIALMAIHLVWAVVVLIRNREHEKQTFHRFSLAVWVLWLIPYVIGAASAMS</sequence>
<feature type="transmembrane region" description="Helical" evidence="1">
    <location>
        <begin position="107"/>
        <end position="128"/>
    </location>
</feature>